<feature type="region of interest" description="Disordered" evidence="1">
    <location>
        <begin position="215"/>
        <end position="247"/>
    </location>
</feature>
<feature type="compositionally biased region" description="Basic and acidic residues" evidence="1">
    <location>
        <begin position="334"/>
        <end position="343"/>
    </location>
</feature>
<feature type="compositionally biased region" description="Basic and acidic residues" evidence="1">
    <location>
        <begin position="236"/>
        <end position="247"/>
    </location>
</feature>
<reference evidence="2 3" key="1">
    <citation type="submission" date="2024-04" db="EMBL/GenBank/DDBJ databases">
        <title>Phyllosticta paracitricarpa is synonymous to the EU quarantine fungus P. citricarpa based on phylogenomic analyses.</title>
        <authorList>
            <consortium name="Lawrence Berkeley National Laboratory"/>
            <person name="Van Ingen-Buijs V.A."/>
            <person name="Van Westerhoven A.C."/>
            <person name="Haridas S."/>
            <person name="Skiadas P."/>
            <person name="Martin F."/>
            <person name="Groenewald J.Z."/>
            <person name="Crous P.W."/>
            <person name="Seidl M.F."/>
        </authorList>
    </citation>
    <scope>NUCLEOTIDE SEQUENCE [LARGE SCALE GENOMIC DNA]</scope>
    <source>
        <strain evidence="2 3">CBS 123374</strain>
    </source>
</reference>
<organism evidence="2 3">
    <name type="scientific">Phyllosticta capitalensis</name>
    <dbReference type="NCBI Taxonomy" id="121624"/>
    <lineage>
        <taxon>Eukaryota</taxon>
        <taxon>Fungi</taxon>
        <taxon>Dikarya</taxon>
        <taxon>Ascomycota</taxon>
        <taxon>Pezizomycotina</taxon>
        <taxon>Dothideomycetes</taxon>
        <taxon>Dothideomycetes incertae sedis</taxon>
        <taxon>Botryosphaeriales</taxon>
        <taxon>Phyllostictaceae</taxon>
        <taxon>Phyllosticta</taxon>
    </lineage>
</organism>
<accession>A0ABR1YIQ5</accession>
<comment type="caution">
    <text evidence="2">The sequence shown here is derived from an EMBL/GenBank/DDBJ whole genome shotgun (WGS) entry which is preliminary data.</text>
</comment>
<evidence type="ECO:0000256" key="1">
    <source>
        <dbReference type="SAM" id="MobiDB-lite"/>
    </source>
</evidence>
<dbReference type="Proteomes" id="UP001492380">
    <property type="component" value="Unassembled WGS sequence"/>
</dbReference>
<name>A0ABR1YIQ5_9PEZI</name>
<feature type="compositionally biased region" description="Polar residues" evidence="1">
    <location>
        <begin position="221"/>
        <end position="235"/>
    </location>
</feature>
<protein>
    <submittedName>
        <fullName evidence="2">Uncharacterized protein</fullName>
    </submittedName>
</protein>
<sequence>MMEEPKETTQLNRIESKAVIEWCPDPKNDPLRFQYLHKVFVTIIWSKASNCLVIYVRVPVDFDDGESKHQQVDFFMITTNRYIDCGTQGIMTIDSANSDRLNLLNLTGATKTVSTNDNKNANLYFASCEKVPRFRALYDETSALGKDLIRLDLRLTTPPVICPDTYDSRAIPRGSGTTRLKMLHSMERSKRLRLFYIGQRDGMSHDLQDMLDDRANRTRKSNTTSGASSSRVETGTQRKDIEGHEFYDSDSGLKPISFYGARSQAYWLQAGNRNDAAPHSTTSHEDTKTQPNQRPVDFDSLYDLTDDDSPEEVPSRNSQLKKVASGASGNLEAAKPRVKESARFDTLNDSSSVDSEGPKRKRQRMETSGSLPTSTGASGSSSSSSSNTAASAKETPATSTPPDNTDMELVRSRAIAHRAAEEAQERYGRSGNPSMEARVKRLEEALARQRDATAPAASDPTAQPESRPPIEVRVKRLEEALARQSDAAALASESMEAQMTRLEEKLEHRLTELERGLNRVVQIMDCFVEERIRLRRGHN</sequence>
<dbReference type="EMBL" id="JBBWRZ010000009">
    <property type="protein sequence ID" value="KAK8229288.1"/>
    <property type="molecule type" value="Genomic_DNA"/>
</dbReference>
<feature type="compositionally biased region" description="Low complexity" evidence="1">
    <location>
        <begin position="367"/>
        <end position="392"/>
    </location>
</feature>
<evidence type="ECO:0000313" key="3">
    <source>
        <dbReference type="Proteomes" id="UP001492380"/>
    </source>
</evidence>
<keyword evidence="3" id="KW-1185">Reference proteome</keyword>
<feature type="region of interest" description="Disordered" evidence="1">
    <location>
        <begin position="449"/>
        <end position="470"/>
    </location>
</feature>
<gene>
    <name evidence="2" type="ORF">HDK90DRAFT_493589</name>
</gene>
<feature type="region of interest" description="Disordered" evidence="1">
    <location>
        <begin position="274"/>
        <end position="406"/>
    </location>
</feature>
<evidence type="ECO:0000313" key="2">
    <source>
        <dbReference type="EMBL" id="KAK8229288.1"/>
    </source>
</evidence>
<proteinExistence type="predicted"/>
<feature type="compositionally biased region" description="Low complexity" evidence="1">
    <location>
        <begin position="452"/>
        <end position="462"/>
    </location>
</feature>